<evidence type="ECO:0000313" key="2">
    <source>
        <dbReference type="Proteomes" id="UP000237105"/>
    </source>
</evidence>
<organism evidence="1 2">
    <name type="scientific">Parasponia andersonii</name>
    <name type="common">Sponia andersonii</name>
    <dbReference type="NCBI Taxonomy" id="3476"/>
    <lineage>
        <taxon>Eukaryota</taxon>
        <taxon>Viridiplantae</taxon>
        <taxon>Streptophyta</taxon>
        <taxon>Embryophyta</taxon>
        <taxon>Tracheophyta</taxon>
        <taxon>Spermatophyta</taxon>
        <taxon>Magnoliopsida</taxon>
        <taxon>eudicotyledons</taxon>
        <taxon>Gunneridae</taxon>
        <taxon>Pentapetalae</taxon>
        <taxon>rosids</taxon>
        <taxon>fabids</taxon>
        <taxon>Rosales</taxon>
        <taxon>Cannabaceae</taxon>
        <taxon>Parasponia</taxon>
    </lineage>
</organism>
<protein>
    <submittedName>
        <fullName evidence="1">Uncharacterized protein</fullName>
    </submittedName>
</protein>
<dbReference type="EMBL" id="JXTB01000130">
    <property type="protein sequence ID" value="PON60470.1"/>
    <property type="molecule type" value="Genomic_DNA"/>
</dbReference>
<proteinExistence type="predicted"/>
<sequence>MEVLKLDDDGLRSAPLTTTVFSFHFSIPRVRYFTLLLALKDNKSSLYVTTATYYEVEIRLVPFLVELQPVNLDI</sequence>
<gene>
    <name evidence="1" type="ORF">PanWU01x14_152670</name>
</gene>
<reference evidence="2" key="1">
    <citation type="submission" date="2016-06" db="EMBL/GenBank/DDBJ databases">
        <title>Parallel loss of symbiosis genes in relatives of nitrogen-fixing non-legume Parasponia.</title>
        <authorList>
            <person name="Van Velzen R."/>
            <person name="Holmer R."/>
            <person name="Bu F."/>
            <person name="Rutten L."/>
            <person name="Van Zeijl A."/>
            <person name="Liu W."/>
            <person name="Santuari L."/>
            <person name="Cao Q."/>
            <person name="Sharma T."/>
            <person name="Shen D."/>
            <person name="Roswanjaya Y."/>
            <person name="Wardhani T."/>
            <person name="Kalhor M.S."/>
            <person name="Jansen J."/>
            <person name="Van den Hoogen J."/>
            <person name="Gungor B."/>
            <person name="Hartog M."/>
            <person name="Hontelez J."/>
            <person name="Verver J."/>
            <person name="Yang W.-C."/>
            <person name="Schijlen E."/>
            <person name="Repin R."/>
            <person name="Schilthuizen M."/>
            <person name="Schranz E."/>
            <person name="Heidstra R."/>
            <person name="Miyata K."/>
            <person name="Fedorova E."/>
            <person name="Kohlen W."/>
            <person name="Bisseling T."/>
            <person name="Smit S."/>
            <person name="Geurts R."/>
        </authorList>
    </citation>
    <scope>NUCLEOTIDE SEQUENCE [LARGE SCALE GENOMIC DNA]</scope>
    <source>
        <strain evidence="2">cv. WU1-14</strain>
    </source>
</reference>
<dbReference type="AlphaFoldDB" id="A0A2P5CHF3"/>
<name>A0A2P5CHF3_PARAD</name>
<evidence type="ECO:0000313" key="1">
    <source>
        <dbReference type="EMBL" id="PON60470.1"/>
    </source>
</evidence>
<accession>A0A2P5CHF3</accession>
<dbReference type="Proteomes" id="UP000237105">
    <property type="component" value="Unassembled WGS sequence"/>
</dbReference>
<comment type="caution">
    <text evidence="1">The sequence shown here is derived from an EMBL/GenBank/DDBJ whole genome shotgun (WGS) entry which is preliminary data.</text>
</comment>
<keyword evidence="2" id="KW-1185">Reference proteome</keyword>